<dbReference type="InterPro" id="IPR007349">
    <property type="entry name" value="DUF418"/>
</dbReference>
<evidence type="ECO:0000256" key="1">
    <source>
        <dbReference type="SAM" id="Phobius"/>
    </source>
</evidence>
<accession>A0A2N7S6L1</accession>
<feature type="transmembrane region" description="Helical" evidence="1">
    <location>
        <begin position="60"/>
        <end position="78"/>
    </location>
</feature>
<organism evidence="3 4">
    <name type="scientific">Glutamicibacter arilaitensis</name>
    <dbReference type="NCBI Taxonomy" id="256701"/>
    <lineage>
        <taxon>Bacteria</taxon>
        <taxon>Bacillati</taxon>
        <taxon>Actinomycetota</taxon>
        <taxon>Actinomycetes</taxon>
        <taxon>Micrococcales</taxon>
        <taxon>Micrococcaceae</taxon>
        <taxon>Glutamicibacter</taxon>
    </lineage>
</organism>
<feature type="transmembrane region" description="Helical" evidence="1">
    <location>
        <begin position="259"/>
        <end position="280"/>
    </location>
</feature>
<feature type="transmembrane region" description="Helical" evidence="1">
    <location>
        <begin position="286"/>
        <end position="306"/>
    </location>
</feature>
<dbReference type="AlphaFoldDB" id="A0A2N7S6L1"/>
<feature type="transmembrane region" description="Helical" evidence="1">
    <location>
        <begin position="226"/>
        <end position="247"/>
    </location>
</feature>
<dbReference type="PANTHER" id="PTHR30590">
    <property type="entry name" value="INNER MEMBRANE PROTEIN"/>
    <property type="match status" value="1"/>
</dbReference>
<feature type="domain" description="DUF418" evidence="2">
    <location>
        <begin position="182"/>
        <end position="329"/>
    </location>
</feature>
<dbReference type="EMBL" id="PNQX01000001">
    <property type="protein sequence ID" value="PMQ21775.1"/>
    <property type="molecule type" value="Genomic_DNA"/>
</dbReference>
<keyword evidence="1" id="KW-0812">Transmembrane</keyword>
<evidence type="ECO:0000313" key="4">
    <source>
        <dbReference type="Proteomes" id="UP000235739"/>
    </source>
</evidence>
<evidence type="ECO:0000313" key="3">
    <source>
        <dbReference type="EMBL" id="PMQ21775.1"/>
    </source>
</evidence>
<dbReference type="Pfam" id="PF04235">
    <property type="entry name" value="DUF418"/>
    <property type="match status" value="1"/>
</dbReference>
<keyword evidence="1" id="KW-1133">Transmembrane helix</keyword>
<dbReference type="PANTHER" id="PTHR30590:SF3">
    <property type="entry name" value="HYPOTHETICAL MEMBRANE SPANNING PROTEIN"/>
    <property type="match status" value="1"/>
</dbReference>
<feature type="transmembrane region" description="Helical" evidence="1">
    <location>
        <begin position="113"/>
        <end position="130"/>
    </location>
</feature>
<evidence type="ECO:0000259" key="2">
    <source>
        <dbReference type="Pfam" id="PF04235"/>
    </source>
</evidence>
<protein>
    <recommendedName>
        <fullName evidence="2">DUF418 domain-containing protein</fullName>
    </recommendedName>
</protein>
<gene>
    <name evidence="3" type="ORF">CIK84_09700</name>
</gene>
<comment type="caution">
    <text evidence="3">The sequence shown here is derived from an EMBL/GenBank/DDBJ whole genome shotgun (WGS) entry which is preliminary data.</text>
</comment>
<feature type="transmembrane region" description="Helical" evidence="1">
    <location>
        <begin position="20"/>
        <end position="40"/>
    </location>
</feature>
<dbReference type="Proteomes" id="UP000235739">
    <property type="component" value="Unassembled WGS sequence"/>
</dbReference>
<dbReference type="InterPro" id="IPR052529">
    <property type="entry name" value="Bact_Transport_Assoc"/>
</dbReference>
<reference evidence="3 4" key="1">
    <citation type="journal article" date="2017" name="Elife">
        <title>Extensive horizontal gene transfer in cheese-associated bacteria.</title>
        <authorList>
            <person name="Bonham K.S."/>
            <person name="Wolfe B.E."/>
            <person name="Dutton R.J."/>
        </authorList>
    </citation>
    <scope>NUCLEOTIDE SEQUENCE [LARGE SCALE GENOMIC DNA]</scope>
    <source>
        <strain evidence="3 4">JB182</strain>
    </source>
</reference>
<feature type="transmembrane region" description="Helical" evidence="1">
    <location>
        <begin position="188"/>
        <end position="206"/>
    </location>
</feature>
<name>A0A2N7S6L1_9MICC</name>
<proteinExistence type="predicted"/>
<keyword evidence="1" id="KW-0472">Membrane</keyword>
<sequence>MLHILNYSAQTARLEGLDALRGFALMGILLVNFPEVVGVHEIRPDGQVYQWLDFLIEGHFFPLFCLLFAIGFGMMWRTAPLRTSRPRFALVRRLLLLGILGVLHSQLQPSEVLLLYALCGFFILIPMTFLPPAKWARWILFIIGALLIAVGGWVGGWMLIAGLFVVGFLAGQARIPERIASSTHTRRVSAFIALACAALSLFGFWLKEAVENGNASATPGQLPTLLMAAGYVAMFITLLRTPACRVLTQIFAPLGKMSLTNYITATLLMMVAKYLAPGGWWESGTVAAWITTFASCAVILAMQWAWSKAWQQRFEQGPLERVWRNFTWWGKSKSNSQQSPSQK</sequence>